<feature type="region of interest" description="Disordered" evidence="3">
    <location>
        <begin position="1"/>
        <end position="27"/>
    </location>
</feature>
<dbReference type="EMBL" id="JBHSPR010000085">
    <property type="protein sequence ID" value="MFC6023152.1"/>
    <property type="molecule type" value="Genomic_DNA"/>
</dbReference>
<dbReference type="SUPFAM" id="SSF118196">
    <property type="entry name" value="YaeB-like"/>
    <property type="match status" value="1"/>
</dbReference>
<dbReference type="NCBIfam" id="TIGR00104">
    <property type="entry name" value="tRNA_TsaA"/>
    <property type="match status" value="1"/>
</dbReference>
<protein>
    <submittedName>
        <fullName evidence="5">tRNA (N6-threonylcarbamoyladenosine(37)-N6)-methyltransferase TrmO</fullName>
    </submittedName>
</protein>
<evidence type="ECO:0000256" key="1">
    <source>
        <dbReference type="ARBA" id="ARBA00022691"/>
    </source>
</evidence>
<dbReference type="Gene3D" id="2.40.30.70">
    <property type="entry name" value="YaeB-like"/>
    <property type="match status" value="1"/>
</dbReference>
<feature type="domain" description="TsaA-like" evidence="4">
    <location>
        <begin position="26"/>
        <end position="156"/>
    </location>
</feature>
<comment type="caution">
    <text evidence="5">The sequence shown here is derived from an EMBL/GenBank/DDBJ whole genome shotgun (WGS) entry which is preliminary data.</text>
</comment>
<keyword evidence="1" id="KW-0949">S-adenosyl-L-methionine</keyword>
<accession>A0ABW1KQG0</accession>
<dbReference type="PROSITE" id="PS51668">
    <property type="entry name" value="TSAA_2"/>
    <property type="match status" value="1"/>
</dbReference>
<evidence type="ECO:0000256" key="3">
    <source>
        <dbReference type="SAM" id="MobiDB-lite"/>
    </source>
</evidence>
<dbReference type="InterPro" id="IPR036414">
    <property type="entry name" value="YaeB_N_sf"/>
</dbReference>
<dbReference type="Pfam" id="PF01980">
    <property type="entry name" value="TrmO_N"/>
    <property type="match status" value="1"/>
</dbReference>
<evidence type="ECO:0000256" key="2">
    <source>
        <dbReference type="ARBA" id="ARBA00033753"/>
    </source>
</evidence>
<dbReference type="PANTHER" id="PTHR12818:SF0">
    <property type="entry name" value="TRNA (ADENINE(37)-N6)-METHYLTRANSFERASE"/>
    <property type="match status" value="1"/>
</dbReference>
<dbReference type="InterPro" id="IPR023368">
    <property type="entry name" value="UPF0066_cons_site"/>
</dbReference>
<dbReference type="InterPro" id="IPR040372">
    <property type="entry name" value="YaeB-like"/>
</dbReference>
<gene>
    <name evidence="5" type="primary">tsaA</name>
    <name evidence="5" type="ORF">ACFP2T_44260</name>
</gene>
<reference evidence="6" key="1">
    <citation type="journal article" date="2019" name="Int. J. Syst. Evol. Microbiol.">
        <title>The Global Catalogue of Microorganisms (GCM) 10K type strain sequencing project: providing services to taxonomists for standard genome sequencing and annotation.</title>
        <authorList>
            <consortium name="The Broad Institute Genomics Platform"/>
            <consortium name="The Broad Institute Genome Sequencing Center for Infectious Disease"/>
            <person name="Wu L."/>
            <person name="Ma J."/>
        </authorList>
    </citation>
    <scope>NUCLEOTIDE SEQUENCE [LARGE SCALE GENOMIC DNA]</scope>
    <source>
        <strain evidence="6">ZS-35-S2</strain>
    </source>
</reference>
<name>A0ABW1KQG0_9ACTN</name>
<keyword evidence="6" id="KW-1185">Reference proteome</keyword>
<sequence>MTIEAEPGDHVDPGGHGDPAGTPYALRPIGRVESPLVDRATAPRQGDEGSPEAWLVFEPEIREGLRDLQVGVDVLLLTWFDRSSRDVLVVHPRGDLHRPPTGVFSTRSPDRPNPIGLHRVSIVEIDDLRIRVRDLEALDGTPILDVKPVLGPATER</sequence>
<dbReference type="CDD" id="cd09281">
    <property type="entry name" value="UPF0066"/>
    <property type="match status" value="1"/>
</dbReference>
<dbReference type="Proteomes" id="UP001596203">
    <property type="component" value="Unassembled WGS sequence"/>
</dbReference>
<dbReference type="InterPro" id="IPR023370">
    <property type="entry name" value="TrmO-like_N"/>
</dbReference>
<dbReference type="RefSeq" id="WP_377433158.1">
    <property type="nucleotide sequence ID" value="NZ_JBHSPR010000085.1"/>
</dbReference>
<comment type="similarity">
    <text evidence="2">Belongs to the tRNA methyltransferase O family.</text>
</comment>
<organism evidence="5 6">
    <name type="scientific">Plantactinospora solaniradicis</name>
    <dbReference type="NCBI Taxonomy" id="1723736"/>
    <lineage>
        <taxon>Bacteria</taxon>
        <taxon>Bacillati</taxon>
        <taxon>Actinomycetota</taxon>
        <taxon>Actinomycetes</taxon>
        <taxon>Micromonosporales</taxon>
        <taxon>Micromonosporaceae</taxon>
        <taxon>Plantactinospora</taxon>
    </lineage>
</organism>
<dbReference type="InterPro" id="IPR036413">
    <property type="entry name" value="YaeB-like_sf"/>
</dbReference>
<evidence type="ECO:0000313" key="5">
    <source>
        <dbReference type="EMBL" id="MFC6023152.1"/>
    </source>
</evidence>
<evidence type="ECO:0000313" key="6">
    <source>
        <dbReference type="Proteomes" id="UP001596203"/>
    </source>
</evidence>
<proteinExistence type="inferred from homology"/>
<dbReference type="PANTHER" id="PTHR12818">
    <property type="entry name" value="TRNA (ADENINE(37)-N6)-METHYLTRANSFERASE"/>
    <property type="match status" value="1"/>
</dbReference>
<evidence type="ECO:0000259" key="4">
    <source>
        <dbReference type="PROSITE" id="PS51668"/>
    </source>
</evidence>
<dbReference type="PROSITE" id="PS01318">
    <property type="entry name" value="TSAA_1"/>
    <property type="match status" value="1"/>
</dbReference>